<evidence type="ECO:0000256" key="2">
    <source>
        <dbReference type="SAM" id="MobiDB-lite"/>
    </source>
</evidence>
<dbReference type="Gene3D" id="1.20.1260.60">
    <property type="entry name" value="Vacuolar protein sorting-associated protein Ist1"/>
    <property type="match status" value="1"/>
</dbReference>
<gene>
    <name evidence="3" type="ORF">E1A91_D03G071500v1</name>
</gene>
<dbReference type="Proteomes" id="UP000323597">
    <property type="component" value="Chromosome D03"/>
</dbReference>
<dbReference type="PANTHER" id="PTHR12161:SF60">
    <property type="entry name" value="REGULATOR OF VPS4 ACTIVITY IN THE MVB PATHWAY PROTEIN"/>
    <property type="match status" value="1"/>
</dbReference>
<reference evidence="3 4" key="1">
    <citation type="submission" date="2019-07" db="EMBL/GenBank/DDBJ databases">
        <title>WGS assembly of Gossypium mustelinum.</title>
        <authorList>
            <person name="Chen Z.J."/>
            <person name="Sreedasyam A."/>
            <person name="Ando A."/>
            <person name="Song Q."/>
            <person name="De L."/>
            <person name="Hulse-Kemp A."/>
            <person name="Ding M."/>
            <person name="Ye W."/>
            <person name="Kirkbride R."/>
            <person name="Jenkins J."/>
            <person name="Plott C."/>
            <person name="Lovell J."/>
            <person name="Lin Y.-M."/>
            <person name="Vaughn R."/>
            <person name="Liu B."/>
            <person name="Li W."/>
            <person name="Simpson S."/>
            <person name="Scheffler B."/>
            <person name="Saski C."/>
            <person name="Grover C."/>
            <person name="Hu G."/>
            <person name="Conover J."/>
            <person name="Carlson J."/>
            <person name="Shu S."/>
            <person name="Boston L."/>
            <person name="Williams M."/>
            <person name="Peterson D."/>
            <person name="Mcgee K."/>
            <person name="Jones D."/>
            <person name="Wendel J."/>
            <person name="Stelly D."/>
            <person name="Grimwood J."/>
            <person name="Schmutz J."/>
        </authorList>
    </citation>
    <scope>NUCLEOTIDE SEQUENCE [LARGE SCALE GENOMIC DNA]</scope>
    <source>
        <strain evidence="3">1408120.09</strain>
    </source>
</reference>
<feature type="compositionally biased region" description="Basic and acidic residues" evidence="2">
    <location>
        <begin position="266"/>
        <end position="309"/>
    </location>
</feature>
<organism evidence="3 4">
    <name type="scientific">Gossypium mustelinum</name>
    <name type="common">Cotton</name>
    <name type="synonym">Gossypium caicoense</name>
    <dbReference type="NCBI Taxonomy" id="34275"/>
    <lineage>
        <taxon>Eukaryota</taxon>
        <taxon>Viridiplantae</taxon>
        <taxon>Streptophyta</taxon>
        <taxon>Embryophyta</taxon>
        <taxon>Tracheophyta</taxon>
        <taxon>Spermatophyta</taxon>
        <taxon>Magnoliopsida</taxon>
        <taxon>eudicotyledons</taxon>
        <taxon>Gunneridae</taxon>
        <taxon>Pentapetalae</taxon>
        <taxon>rosids</taxon>
        <taxon>malvids</taxon>
        <taxon>Malvales</taxon>
        <taxon>Malvaceae</taxon>
        <taxon>Malvoideae</taxon>
        <taxon>Gossypium</taxon>
    </lineage>
</organism>
<dbReference type="InterPro" id="IPR005061">
    <property type="entry name" value="Ist1"/>
</dbReference>
<dbReference type="EMBL" id="CM017651">
    <property type="protein sequence ID" value="TYI89679.1"/>
    <property type="molecule type" value="Genomic_DNA"/>
</dbReference>
<name>A0A5D2VK48_GOSMU</name>
<dbReference type="GO" id="GO:0015031">
    <property type="term" value="P:protein transport"/>
    <property type="evidence" value="ECO:0007669"/>
    <property type="project" value="InterPro"/>
</dbReference>
<dbReference type="AlphaFoldDB" id="A0A5D2VK48"/>
<comment type="similarity">
    <text evidence="1">Belongs to the IST1 family.</text>
</comment>
<dbReference type="FunFam" id="1.20.1260.60:FF:000002">
    <property type="entry name" value="Vacuolar protein sorting-associated protein IST1"/>
    <property type="match status" value="1"/>
</dbReference>
<protein>
    <submittedName>
        <fullName evidence="3">Uncharacterized protein</fullName>
    </submittedName>
</protein>
<accession>A0A5D2VK48</accession>
<evidence type="ECO:0000313" key="3">
    <source>
        <dbReference type="EMBL" id="TYI89679.1"/>
    </source>
</evidence>
<dbReference type="InterPro" id="IPR042277">
    <property type="entry name" value="IST1-like"/>
</dbReference>
<feature type="compositionally biased region" description="Basic and acidic residues" evidence="2">
    <location>
        <begin position="381"/>
        <end position="394"/>
    </location>
</feature>
<dbReference type="PANTHER" id="PTHR12161">
    <property type="entry name" value="IST1 FAMILY MEMBER"/>
    <property type="match status" value="1"/>
</dbReference>
<feature type="compositionally biased region" description="Basic and acidic residues" evidence="2">
    <location>
        <begin position="234"/>
        <end position="255"/>
    </location>
</feature>
<feature type="compositionally biased region" description="Basic and acidic residues" evidence="2">
    <location>
        <begin position="212"/>
        <end position="223"/>
    </location>
</feature>
<feature type="compositionally biased region" description="Basic and acidic residues" evidence="2">
    <location>
        <begin position="187"/>
        <end position="204"/>
    </location>
</feature>
<feature type="compositionally biased region" description="Basic and acidic residues" evidence="2">
    <location>
        <begin position="361"/>
        <end position="371"/>
    </location>
</feature>
<dbReference type="Pfam" id="PF03398">
    <property type="entry name" value="Ist1"/>
    <property type="match status" value="1"/>
</dbReference>
<proteinExistence type="inferred from homology"/>
<feature type="compositionally biased region" description="Polar residues" evidence="2">
    <location>
        <begin position="323"/>
        <end position="332"/>
    </location>
</feature>
<evidence type="ECO:0000313" key="4">
    <source>
        <dbReference type="Proteomes" id="UP000323597"/>
    </source>
</evidence>
<feature type="compositionally biased region" description="Basic residues" evidence="2">
    <location>
        <begin position="395"/>
        <end position="405"/>
    </location>
</feature>
<feature type="region of interest" description="Disordered" evidence="2">
    <location>
        <begin position="185"/>
        <end position="483"/>
    </location>
</feature>
<sequence length="483" mass="55013">MFDLFLKPKFYSRCKSALRANKVRLETIKKKRNAVEKYLKKDIADLLRNRLYYNAYGRTEGLLVEQDRTTCYKFIEQFSELILKHVSAMQRQSECPEECKEAVSSLIYAAARLADLPELRTLRTLFTEKYGNSLEPYLNQEFVQKLQGEPPTKEMKLQLMHVIAKEFSIEWDSKALEQKLFKLPSSEQKEAQHKSLNEGGDHGYKLNGSKNDTIKESNNHIDENGLSNMQEYGKPIRNEMDRTSRPRKEVADAKLKQHRSSSSEGAFEKSNNHDDGNRMRNIKEYGRLKRNEKDLTSHTRKEVADDKKLQSSSEGELTDQDILKTSSTSEASVSDDGTENRKPFYYRFISPPSVKPLVNFGKEKNSTEELKAPSGNIDAEEINKPDDSAVESKPKPRSVRTRRLKPPPDLGVGLQSAKPDPSSSPGNAAPFPKEVSSPTEAEGRHKQASSFERDMFPKHANRKLPEYDGLGTRLGAIHRGKRN</sequence>
<evidence type="ECO:0000256" key="1">
    <source>
        <dbReference type="ARBA" id="ARBA00005536"/>
    </source>
</evidence>
<keyword evidence="4" id="KW-1185">Reference proteome</keyword>
<feature type="compositionally biased region" description="Basic and acidic residues" evidence="2">
    <location>
        <begin position="441"/>
        <end position="457"/>
    </location>
</feature>